<proteinExistence type="predicted"/>
<accession>A0A3G4ZNM4</accession>
<dbReference type="Pfam" id="PF01553">
    <property type="entry name" value="Acyltransferase"/>
    <property type="match status" value="1"/>
</dbReference>
<keyword evidence="3" id="KW-0812">Transmembrane</keyword>
<dbReference type="PANTHER" id="PTHR23063">
    <property type="entry name" value="PHOSPHOLIPID ACYLTRANSFERASE"/>
    <property type="match status" value="1"/>
</dbReference>
<evidence type="ECO:0000256" key="8">
    <source>
        <dbReference type="PROSITE-ProRule" id="PRU00175"/>
    </source>
</evidence>
<keyword evidence="6" id="KW-0472">Membrane</keyword>
<evidence type="ECO:0000256" key="4">
    <source>
        <dbReference type="ARBA" id="ARBA00022989"/>
    </source>
</evidence>
<dbReference type="GO" id="GO:0008270">
    <property type="term" value="F:zinc ion binding"/>
    <property type="evidence" value="ECO:0007669"/>
    <property type="project" value="UniProtKB-KW"/>
</dbReference>
<comment type="subcellular location">
    <subcellularLocation>
        <location evidence="1">Membrane</location>
    </subcellularLocation>
</comment>
<reference evidence="11" key="1">
    <citation type="submission" date="2018-10" db="EMBL/GenBank/DDBJ databases">
        <title>Hidden diversity of soil giant viruses.</title>
        <authorList>
            <person name="Schulz F."/>
            <person name="Alteio L."/>
            <person name="Goudeau D."/>
            <person name="Ryan E.M."/>
            <person name="Malmstrom R.R."/>
            <person name="Blanchard J."/>
            <person name="Woyke T."/>
        </authorList>
    </citation>
    <scope>NUCLEOTIDE SEQUENCE</scope>
    <source>
        <strain evidence="11">TEV1</strain>
    </source>
</reference>
<keyword evidence="8" id="KW-0863">Zinc-finger</keyword>
<dbReference type="GO" id="GO:0006629">
    <property type="term" value="P:lipid metabolic process"/>
    <property type="evidence" value="ECO:0007669"/>
    <property type="project" value="UniProtKB-KW"/>
</dbReference>
<evidence type="ECO:0000313" key="11">
    <source>
        <dbReference type="EMBL" id="AYV76492.1"/>
    </source>
</evidence>
<evidence type="ECO:0000256" key="5">
    <source>
        <dbReference type="ARBA" id="ARBA00023098"/>
    </source>
</evidence>
<evidence type="ECO:0000256" key="9">
    <source>
        <dbReference type="SAM" id="MobiDB-lite"/>
    </source>
</evidence>
<protein>
    <submittedName>
        <fullName evidence="11">Lysophospholipid acyltransferase</fullName>
    </submittedName>
</protein>
<dbReference type="EMBL" id="MK071985">
    <property type="protein sequence ID" value="AYV76492.1"/>
    <property type="molecule type" value="Genomic_DNA"/>
</dbReference>
<dbReference type="PROSITE" id="PS50089">
    <property type="entry name" value="ZF_RING_2"/>
    <property type="match status" value="1"/>
</dbReference>
<dbReference type="GO" id="GO:0016020">
    <property type="term" value="C:membrane"/>
    <property type="evidence" value="ECO:0007669"/>
    <property type="project" value="UniProtKB-SubCell"/>
</dbReference>
<evidence type="ECO:0000256" key="1">
    <source>
        <dbReference type="ARBA" id="ARBA00004370"/>
    </source>
</evidence>
<gene>
    <name evidence="11" type="ORF">Terrestrivirus7_45</name>
</gene>
<keyword evidence="7 11" id="KW-0012">Acyltransferase</keyword>
<dbReference type="InterPro" id="IPR001841">
    <property type="entry name" value="Znf_RING"/>
</dbReference>
<keyword evidence="8" id="KW-0862">Zinc</keyword>
<dbReference type="InterPro" id="IPR002123">
    <property type="entry name" value="Plipid/glycerol_acylTrfase"/>
</dbReference>
<sequence>MEYGYDENNKYNRYDIYSESAKKNKLKIIKYKQNNAEKNDLSKIINSCCSCGKNLLLKKLPHILLEPCDHIMHKKCYLGKKICPICNNKIKSIKTLDEVKELSKNNSIYYQKYIDMVSISNFDDMFSVNKELMVPNMIDFLGILSSVPFLSGYDDGQKAAHELLCLMNAKVIVNGMDNIKKGKPVVYISTHTTYLDFVVLFYILRCGFLSSTFIKETWYGRMILNIIPLLLIKRAKKPKISSSNKSVDTNNTDNTNNTNNTNDTHSSSSSSSSTSSLSTVEQMKRYVKKHGSICLFPEGMISHPDTIVRFRTGAFYVGYPVQPIVIKYEPVIYDNDIDTMIKKLLSSDNLTITLHILPQQLPPFDDKKIENIRELMGKTGNIALSRVSNKDINDKEVPNKNNKNNI</sequence>
<keyword evidence="5" id="KW-0443">Lipid metabolism</keyword>
<evidence type="ECO:0000256" key="6">
    <source>
        <dbReference type="ARBA" id="ARBA00023136"/>
    </source>
</evidence>
<name>A0A3G4ZNM4_9VIRU</name>
<dbReference type="CDD" id="cd07989">
    <property type="entry name" value="LPLAT_AGPAT-like"/>
    <property type="match status" value="1"/>
</dbReference>
<evidence type="ECO:0000259" key="10">
    <source>
        <dbReference type="PROSITE" id="PS50089"/>
    </source>
</evidence>
<dbReference type="SUPFAM" id="SSF57850">
    <property type="entry name" value="RING/U-box"/>
    <property type="match status" value="1"/>
</dbReference>
<evidence type="ECO:0000256" key="7">
    <source>
        <dbReference type="ARBA" id="ARBA00023315"/>
    </source>
</evidence>
<feature type="domain" description="RING-type" evidence="10">
    <location>
        <begin position="48"/>
        <end position="87"/>
    </location>
</feature>
<dbReference type="GO" id="GO:0016746">
    <property type="term" value="F:acyltransferase activity"/>
    <property type="evidence" value="ECO:0007669"/>
    <property type="project" value="UniProtKB-KW"/>
</dbReference>
<dbReference type="PANTHER" id="PTHR23063:SF52">
    <property type="entry name" value="LYSOPHOSPHATIDYLCHOLINE ACYLTRANSFERASE"/>
    <property type="match status" value="1"/>
</dbReference>
<organism evidence="11">
    <name type="scientific">Terrestrivirus sp</name>
    <dbReference type="NCBI Taxonomy" id="2487775"/>
    <lineage>
        <taxon>Viruses</taxon>
        <taxon>Varidnaviria</taxon>
        <taxon>Bamfordvirae</taxon>
        <taxon>Nucleocytoviricota</taxon>
        <taxon>Megaviricetes</taxon>
        <taxon>Imitervirales</taxon>
        <taxon>Mimiviridae</taxon>
        <taxon>Klosneuvirinae</taxon>
    </lineage>
</organism>
<keyword evidence="2 11" id="KW-0808">Transferase</keyword>
<feature type="region of interest" description="Disordered" evidence="9">
    <location>
        <begin position="241"/>
        <end position="277"/>
    </location>
</feature>
<keyword evidence="8" id="KW-0479">Metal-binding</keyword>
<evidence type="ECO:0000256" key="3">
    <source>
        <dbReference type="ARBA" id="ARBA00022692"/>
    </source>
</evidence>
<dbReference type="SUPFAM" id="SSF69593">
    <property type="entry name" value="Glycerol-3-phosphate (1)-acyltransferase"/>
    <property type="match status" value="2"/>
</dbReference>
<evidence type="ECO:0000256" key="2">
    <source>
        <dbReference type="ARBA" id="ARBA00022679"/>
    </source>
</evidence>
<dbReference type="SMART" id="SM00563">
    <property type="entry name" value="PlsC"/>
    <property type="match status" value="1"/>
</dbReference>
<keyword evidence="4" id="KW-1133">Transmembrane helix</keyword>